<dbReference type="InterPro" id="IPR005532">
    <property type="entry name" value="SUMF_dom"/>
</dbReference>
<comment type="caution">
    <text evidence="4">The sequence shown here is derived from an EMBL/GenBank/DDBJ whole genome shotgun (WGS) entry which is preliminary data.</text>
</comment>
<dbReference type="Pfam" id="PF13676">
    <property type="entry name" value="TIR_2"/>
    <property type="match status" value="1"/>
</dbReference>
<dbReference type="InterPro" id="IPR016187">
    <property type="entry name" value="CTDL_fold"/>
</dbReference>
<sequence length="561" mass="61468">MTSAKSIFISYRRRTSIDITGRVYDRLARHFGEDSVFKDVDSIPFGVNFRNHLEREVSLCPVLLAVIDPDWLAVADDRGRPKLANPADWVRIEIETALQRDRLVIPVLVGGATLPEESALPEGLKALAYRQSAQVRCDPDFHRDLDRLIHRVEGVFSSLAATTSAPSNLIDELAAAIATATQTTHAPAAPTLGRRRWLRLMGLGLVGGGSALALQRRVPALQALTTGDIYRSVPGLATLPDRLHQAVGQLEEPEALTTPEAPPEEPEPEEPALPRQYIYESVSVDEFGLGVAQVKFSTPAHQELWLDGPGGSVALPLVSIAGGQFVQGAPETEPGHDPAQPDQAIVAVEPFWLGTQPITQGQWRAVARLPKVNRDLEANPAHFTGDVLPVEQVSWLEAVEFCDRLSRFAENRGEDLPSTQTAQTAQTALRRFRLPTEAEWEYACRAKTTTPFHTGQTLTTDLANYDGTQPYRQEPVGKFRGMTMPVGIFGKANDFGLYDMHGNVLEWCAPGDGGPPKDDWRVVRGGSWQSPPQDCRSAYRAGFKADTRSNQIGFRIVGEVG</sequence>
<evidence type="ECO:0000313" key="5">
    <source>
        <dbReference type="Proteomes" id="UP000249081"/>
    </source>
</evidence>
<dbReference type="GO" id="GO:0120147">
    <property type="term" value="F:formylglycine-generating oxidase activity"/>
    <property type="evidence" value="ECO:0007669"/>
    <property type="project" value="TreeGrafter"/>
</dbReference>
<dbReference type="EMBL" id="QBMN01000054">
    <property type="protein sequence ID" value="PZO42034.1"/>
    <property type="molecule type" value="Genomic_DNA"/>
</dbReference>
<protein>
    <recommendedName>
        <fullName evidence="6">TIR domain-containing protein</fullName>
    </recommendedName>
</protein>
<dbReference type="AlphaFoldDB" id="A0A2W4WAH0"/>
<dbReference type="Proteomes" id="UP000249081">
    <property type="component" value="Unassembled WGS sequence"/>
</dbReference>
<feature type="domain" description="Sulfatase-modifying factor enzyme-like" evidence="2">
    <location>
        <begin position="317"/>
        <end position="557"/>
    </location>
</feature>
<dbReference type="InterPro" id="IPR035897">
    <property type="entry name" value="Toll_tir_struct_dom_sf"/>
</dbReference>
<organism evidence="4 5">
    <name type="scientific">Shackletoniella antarctica</name>
    <dbReference type="NCBI Taxonomy" id="268115"/>
    <lineage>
        <taxon>Bacteria</taxon>
        <taxon>Bacillati</taxon>
        <taxon>Cyanobacteriota</taxon>
        <taxon>Cyanophyceae</taxon>
        <taxon>Oculatellales</taxon>
        <taxon>Oculatellaceae</taxon>
        <taxon>Shackletoniella</taxon>
    </lineage>
</organism>
<gene>
    <name evidence="4" type="ORF">DCF17_09545</name>
</gene>
<evidence type="ECO:0000259" key="3">
    <source>
        <dbReference type="Pfam" id="PF13676"/>
    </source>
</evidence>
<accession>A0A2W4WAH0</accession>
<name>A0A2W4WAH0_9CYAN</name>
<dbReference type="PANTHER" id="PTHR23150:SF19">
    <property type="entry name" value="FORMYLGLYCINE-GENERATING ENZYME"/>
    <property type="match status" value="1"/>
</dbReference>
<dbReference type="InterPro" id="IPR000157">
    <property type="entry name" value="TIR_dom"/>
</dbReference>
<dbReference type="InterPro" id="IPR051043">
    <property type="entry name" value="Sulfatase_Mod_Factor_Kinase"/>
</dbReference>
<feature type="domain" description="TIR" evidence="3">
    <location>
        <begin position="7"/>
        <end position="148"/>
    </location>
</feature>
<reference evidence="4 5" key="2">
    <citation type="submission" date="2018-06" db="EMBL/GenBank/DDBJ databases">
        <title>Metagenomic assembly of (sub)arctic Cyanobacteria and their associated microbiome from non-axenic cultures.</title>
        <authorList>
            <person name="Baurain D."/>
        </authorList>
    </citation>
    <scope>NUCLEOTIDE SEQUENCE [LARGE SCALE GENOMIC DNA]</scope>
    <source>
        <strain evidence="4">ULC041bin1</strain>
    </source>
</reference>
<dbReference type="Gene3D" id="3.40.50.10140">
    <property type="entry name" value="Toll/interleukin-1 receptor homology (TIR) domain"/>
    <property type="match status" value="1"/>
</dbReference>
<proteinExistence type="predicted"/>
<dbReference type="InterPro" id="IPR042095">
    <property type="entry name" value="SUMF_sf"/>
</dbReference>
<dbReference type="Gene3D" id="3.90.1580.10">
    <property type="entry name" value="paralog of FGE (formylglycine-generating enzyme)"/>
    <property type="match status" value="1"/>
</dbReference>
<evidence type="ECO:0000313" key="4">
    <source>
        <dbReference type="EMBL" id="PZO42034.1"/>
    </source>
</evidence>
<dbReference type="Pfam" id="PF03781">
    <property type="entry name" value="FGE-sulfatase"/>
    <property type="match status" value="1"/>
</dbReference>
<reference evidence="5" key="1">
    <citation type="submission" date="2018-04" db="EMBL/GenBank/DDBJ databases">
        <authorList>
            <person name="Cornet L."/>
        </authorList>
    </citation>
    <scope>NUCLEOTIDE SEQUENCE [LARGE SCALE GENOMIC DNA]</scope>
</reference>
<dbReference type="GO" id="GO:0007165">
    <property type="term" value="P:signal transduction"/>
    <property type="evidence" value="ECO:0007669"/>
    <property type="project" value="InterPro"/>
</dbReference>
<evidence type="ECO:0000259" key="2">
    <source>
        <dbReference type="Pfam" id="PF03781"/>
    </source>
</evidence>
<dbReference type="SUPFAM" id="SSF56436">
    <property type="entry name" value="C-type lectin-like"/>
    <property type="match status" value="1"/>
</dbReference>
<evidence type="ECO:0000256" key="1">
    <source>
        <dbReference type="SAM" id="MobiDB-lite"/>
    </source>
</evidence>
<feature type="region of interest" description="Disordered" evidence="1">
    <location>
        <begin position="253"/>
        <end position="272"/>
    </location>
</feature>
<evidence type="ECO:0008006" key="6">
    <source>
        <dbReference type="Google" id="ProtNLM"/>
    </source>
</evidence>
<dbReference type="PANTHER" id="PTHR23150">
    <property type="entry name" value="SULFATASE MODIFYING FACTOR 1, 2"/>
    <property type="match status" value="1"/>
</dbReference>